<dbReference type="RefSeq" id="YP_009167755.1">
    <property type="nucleotide sequence ID" value="NC_027981.1"/>
</dbReference>
<proteinExistence type="predicted"/>
<sequence>MGALFKSPEQAWHDAYAGIVVNRSQLEPVIRSTTKDDFQAIYQAELSKVKKVIEALPKSAYQVGMYVFAPEGQVDHKTKNNVESLVWSLFVKDFGQDFVLSMTETTRAIILCRHSVIEARHRLLTRGQERRFTQRELGSFLAISHTSYARKWEAMFEKMVDIMVDIGRDAITPVSQKVEEINREYRKAA</sequence>
<organism evidence="1 2">
    <name type="scientific">Vibrio phage VP585</name>
    <dbReference type="NCBI Taxonomy" id="631719"/>
    <lineage>
        <taxon>Viruses</taxon>
        <taxon>Duplodnaviria</taxon>
        <taxon>Heunggongvirae</taxon>
        <taxon>Uroviricota</taxon>
        <taxon>Caudoviricetes</taxon>
        <taxon>Vhmlvirus</taxon>
        <taxon>Vhmlvirus VP585</taxon>
    </lineage>
</organism>
<keyword evidence="2" id="KW-1185">Reference proteome</keyword>
<accession>D4HTY7</accession>
<evidence type="ECO:0000313" key="1">
    <source>
        <dbReference type="EMBL" id="CAX65029.1"/>
    </source>
</evidence>
<evidence type="ECO:0000313" key="2">
    <source>
        <dbReference type="Proteomes" id="UP000001840"/>
    </source>
</evidence>
<dbReference type="KEGG" id="vg:26040315"/>
<dbReference type="Proteomes" id="UP000001840">
    <property type="component" value="Segment"/>
</dbReference>
<name>D4HTY7_9CAUD</name>
<dbReference type="OrthoDB" id="30290at10239"/>
<reference evidence="1 2" key="1">
    <citation type="journal article" date="2009" name="J. Virol.">
        <title>The linear plasmid prophage Vp58.5 of Vibrio parahaemolyticus is closely related to the integrating phage VHML and constitutes a new incompatibility group of telomere phages.</title>
        <authorList>
            <person name="Zabala B."/>
            <person name="Hammerl J.A."/>
            <person name="Espejo R.T."/>
            <person name="Hertwig S."/>
        </authorList>
    </citation>
    <scope>NUCLEOTIDE SEQUENCE [LARGE SCALE GENOMIC DNA]</scope>
</reference>
<protein>
    <submittedName>
        <fullName evidence="1">Gp48 protein</fullName>
    </submittedName>
</protein>
<dbReference type="EMBL" id="FN297812">
    <property type="protein sequence ID" value="CAX65029.1"/>
    <property type="molecule type" value="Genomic_DNA"/>
</dbReference>
<dbReference type="GeneID" id="26040315"/>